<dbReference type="PANTHER" id="PTHR46534">
    <property type="entry name" value="IGGFC_BINDING DOMAIN-CONTAINING PROTEIN"/>
    <property type="match status" value="1"/>
</dbReference>
<dbReference type="EMBL" id="JAULUE010002055">
    <property type="protein sequence ID" value="KAK5891647.1"/>
    <property type="molecule type" value="Genomic_DNA"/>
</dbReference>
<evidence type="ECO:0000313" key="4">
    <source>
        <dbReference type="Proteomes" id="UP001335648"/>
    </source>
</evidence>
<keyword evidence="1" id="KW-0732">Signal</keyword>
<proteinExistence type="predicted"/>
<gene>
    <name evidence="3" type="ORF">CesoFtcFv8_012104</name>
</gene>
<name>A0AAN8BUI7_9TELE</name>
<feature type="chain" id="PRO_5042927616" description="IgGFc-binding protein N-terminal domain-containing protein" evidence="1">
    <location>
        <begin position="17"/>
        <end position="320"/>
    </location>
</feature>
<feature type="signal peptide" evidence="1">
    <location>
        <begin position="1"/>
        <end position="16"/>
    </location>
</feature>
<evidence type="ECO:0000313" key="3">
    <source>
        <dbReference type="EMBL" id="KAK5891647.1"/>
    </source>
</evidence>
<dbReference type="AlphaFoldDB" id="A0AAN8BUI7"/>
<accession>A0AAN8BUI7</accession>
<organism evidence="3 4">
    <name type="scientific">Champsocephalus esox</name>
    <name type="common">pike icefish</name>
    <dbReference type="NCBI Taxonomy" id="159716"/>
    <lineage>
        <taxon>Eukaryota</taxon>
        <taxon>Metazoa</taxon>
        <taxon>Chordata</taxon>
        <taxon>Craniata</taxon>
        <taxon>Vertebrata</taxon>
        <taxon>Euteleostomi</taxon>
        <taxon>Actinopterygii</taxon>
        <taxon>Neopterygii</taxon>
        <taxon>Teleostei</taxon>
        <taxon>Neoteleostei</taxon>
        <taxon>Acanthomorphata</taxon>
        <taxon>Eupercaria</taxon>
        <taxon>Perciformes</taxon>
        <taxon>Notothenioidei</taxon>
        <taxon>Channichthyidae</taxon>
        <taxon>Champsocephalus</taxon>
    </lineage>
</organism>
<evidence type="ECO:0000259" key="2">
    <source>
        <dbReference type="Pfam" id="PF17517"/>
    </source>
</evidence>
<dbReference type="Proteomes" id="UP001335648">
    <property type="component" value="Unassembled WGS sequence"/>
</dbReference>
<evidence type="ECO:0000256" key="1">
    <source>
        <dbReference type="SAM" id="SignalP"/>
    </source>
</evidence>
<feature type="domain" description="IgGFc-binding protein N-terminal" evidence="2">
    <location>
        <begin position="124"/>
        <end position="274"/>
    </location>
</feature>
<dbReference type="PANTHER" id="PTHR46534:SF2">
    <property type="entry name" value="VWFD DOMAIN-CONTAINING PROTEIN"/>
    <property type="match status" value="1"/>
</dbReference>
<protein>
    <recommendedName>
        <fullName evidence="2">IgGFc-binding protein N-terminal domain-containing protein</fullName>
    </recommendedName>
</protein>
<sequence length="320" mass="36004">MSPERLLLLLVAAGSAEPSAPRPDVSTGVDFVVAFPENIASYYPDPPKLMVQITALYDQTKITIEQHSFSTSENLQHKGESKEYNLDARMEIFEGETSRRTLQIHSDKSITVHAINLKSSSLQTALVLPISKLSSEYFIPPVPEIQRTTRPAGIVTTDVTERSPFKLVIVNADMENEVKVEGSELETFSLQPYQVQQIWVKTEKDLRKVTAKHPVAVLFGHSCAIYHDCTCGQLFTSLPPAQSHKRKFYIPPFLAKDAEEESFLLLSKDNSNKVQAFDVNSPLVETEGSAIFYPPEPAHQSHPRDRLRLLLCRQRHQRHG</sequence>
<comment type="caution">
    <text evidence="3">The sequence shown here is derived from an EMBL/GenBank/DDBJ whole genome shotgun (WGS) entry which is preliminary data.</text>
</comment>
<dbReference type="Pfam" id="PF17517">
    <property type="entry name" value="IgGFc_binding"/>
    <property type="match status" value="1"/>
</dbReference>
<dbReference type="InterPro" id="IPR035234">
    <property type="entry name" value="IgGFc-bd_N"/>
</dbReference>
<reference evidence="3 4" key="1">
    <citation type="journal article" date="2023" name="Mol. Biol. Evol.">
        <title>Genomics of Secondarily Temperate Adaptation in the Only Non-Antarctic Icefish.</title>
        <authorList>
            <person name="Rivera-Colon A.G."/>
            <person name="Rayamajhi N."/>
            <person name="Minhas B.F."/>
            <person name="Madrigal G."/>
            <person name="Bilyk K.T."/>
            <person name="Yoon V."/>
            <person name="Hune M."/>
            <person name="Gregory S."/>
            <person name="Cheng C.H.C."/>
            <person name="Catchen J.M."/>
        </authorList>
    </citation>
    <scope>NUCLEOTIDE SEQUENCE [LARGE SCALE GENOMIC DNA]</scope>
    <source>
        <strain evidence="3">JC2023a</strain>
    </source>
</reference>
<keyword evidence="4" id="KW-1185">Reference proteome</keyword>